<protein>
    <submittedName>
        <fullName evidence="2">Ribose ABC transporter, permease protein</fullName>
    </submittedName>
</protein>
<evidence type="ECO:0000256" key="1">
    <source>
        <dbReference type="SAM" id="Phobius"/>
    </source>
</evidence>
<gene>
    <name evidence="2" type="ORF">MEA186_24050</name>
</gene>
<dbReference type="Proteomes" id="UP000002949">
    <property type="component" value="Unassembled WGS sequence"/>
</dbReference>
<keyword evidence="1" id="KW-0812">Transmembrane</keyword>
<accession>G6YFQ6</accession>
<proteinExistence type="predicted"/>
<reference evidence="2 3" key="1">
    <citation type="journal article" date="2012" name="J. Bacteriol.">
        <title>Draft Genome Sequence of Plant Growth-Promoting Rhizobium Mesorhizobium amorphae, Isolated from Zinc-Lead Mine Tailings.</title>
        <authorList>
            <person name="Hao X."/>
            <person name="Lin Y."/>
            <person name="Johnstone L."/>
            <person name="Baltrus D.A."/>
            <person name="Miller S.J."/>
            <person name="Wei G."/>
            <person name="Rensing C."/>
        </authorList>
    </citation>
    <scope>NUCLEOTIDE SEQUENCE [LARGE SCALE GENOMIC DNA]</scope>
    <source>
        <strain evidence="2 3">CCNWGS0123</strain>
    </source>
</reference>
<evidence type="ECO:0000313" key="3">
    <source>
        <dbReference type="Proteomes" id="UP000002949"/>
    </source>
</evidence>
<evidence type="ECO:0000313" key="2">
    <source>
        <dbReference type="EMBL" id="EHH09413.1"/>
    </source>
</evidence>
<sequence length="67" mass="7234">MTSTSSSGGTHVAPQADHGDPARTWIARIADGRAWLFLAGLIICFEVWSRLAFGATFVLNPFNVQSI</sequence>
<keyword evidence="1" id="KW-0472">Membrane</keyword>
<feature type="transmembrane region" description="Helical" evidence="1">
    <location>
        <begin position="35"/>
        <end position="59"/>
    </location>
</feature>
<dbReference type="AlphaFoldDB" id="G6YFQ6"/>
<feature type="non-terminal residue" evidence="2">
    <location>
        <position position="67"/>
    </location>
</feature>
<dbReference type="EMBL" id="AGSN01000164">
    <property type="protein sequence ID" value="EHH09413.1"/>
    <property type="molecule type" value="Genomic_DNA"/>
</dbReference>
<keyword evidence="1" id="KW-1133">Transmembrane helix</keyword>
<name>G6YFQ6_9HYPH</name>
<organism evidence="2 3">
    <name type="scientific">Mesorhizobium amorphae CCNWGS0123</name>
    <dbReference type="NCBI Taxonomy" id="1082933"/>
    <lineage>
        <taxon>Bacteria</taxon>
        <taxon>Pseudomonadati</taxon>
        <taxon>Pseudomonadota</taxon>
        <taxon>Alphaproteobacteria</taxon>
        <taxon>Hyphomicrobiales</taxon>
        <taxon>Phyllobacteriaceae</taxon>
        <taxon>Mesorhizobium</taxon>
    </lineage>
</organism>
<dbReference type="eggNOG" id="COG4158">
    <property type="taxonomic scope" value="Bacteria"/>
</dbReference>
<keyword evidence="3" id="KW-1185">Reference proteome</keyword>